<evidence type="ECO:0000313" key="2">
    <source>
        <dbReference type="EMBL" id="RYC10073.1"/>
    </source>
</evidence>
<proteinExistence type="predicted"/>
<evidence type="ECO:0000313" key="3">
    <source>
        <dbReference type="Proteomes" id="UP000291088"/>
    </source>
</evidence>
<sequence>MPDTQARIGHGITMEMADLATPTVFTYLSEIYDVTPPSDTTDTPDATHMQSPNKTREFIDGLTDPGEASFEMNYVPGSASDKALIAAKGKRKWLRLTFPNGVQLLFIGIRQGYEKNAPTDDKMTASVTFKVSGEPILTDPTAPRNITAPAITGTAKVGFPLTVDPGIWAGADTLTYQWEVAATPVTGATGLAYVPVTADIGSTVTCVVTGANDDFSTDAESAATVAVIA</sequence>
<keyword evidence="2" id="KW-0418">Kinase</keyword>
<organism evidence="2 3">
    <name type="scientific">Ciceribacter ferrooxidans</name>
    <dbReference type="NCBI Taxonomy" id="2509717"/>
    <lineage>
        <taxon>Bacteria</taxon>
        <taxon>Pseudomonadati</taxon>
        <taxon>Pseudomonadota</taxon>
        <taxon>Alphaproteobacteria</taxon>
        <taxon>Hyphomicrobiales</taxon>
        <taxon>Rhizobiaceae</taxon>
        <taxon>Ciceribacter</taxon>
    </lineage>
</organism>
<dbReference type="OrthoDB" id="4206561at2"/>
<dbReference type="RefSeq" id="WP_129333465.1">
    <property type="nucleotide sequence ID" value="NZ_SDVB01000253.1"/>
</dbReference>
<keyword evidence="3" id="KW-1185">Reference proteome</keyword>
<dbReference type="Proteomes" id="UP000291088">
    <property type="component" value="Unassembled WGS sequence"/>
</dbReference>
<dbReference type="GO" id="GO:0016301">
    <property type="term" value="F:kinase activity"/>
    <property type="evidence" value="ECO:0007669"/>
    <property type="project" value="UniProtKB-KW"/>
</dbReference>
<dbReference type="Gene3D" id="2.60.40.2700">
    <property type="match status" value="1"/>
</dbReference>
<reference evidence="2 3" key="1">
    <citation type="submission" date="2019-01" db="EMBL/GenBank/DDBJ databases">
        <authorList>
            <person name="Deng T."/>
        </authorList>
    </citation>
    <scope>NUCLEOTIDE SEQUENCE [LARGE SCALE GENOMIC DNA]</scope>
    <source>
        <strain evidence="2 3">F8825</strain>
    </source>
</reference>
<dbReference type="InterPro" id="IPR032494">
    <property type="entry name" value="Phage_TTP_N"/>
</dbReference>
<dbReference type="AlphaFoldDB" id="A0A4Q2SWU2"/>
<comment type="caution">
    <text evidence="2">The sequence shown here is derived from an EMBL/GenBank/DDBJ whole genome shotgun (WGS) entry which is preliminary data.</text>
</comment>
<evidence type="ECO:0000259" key="1">
    <source>
        <dbReference type="Pfam" id="PF16461"/>
    </source>
</evidence>
<dbReference type="Gene3D" id="4.10.410.40">
    <property type="match status" value="1"/>
</dbReference>
<gene>
    <name evidence="2" type="ORF">EUU22_18540</name>
</gene>
<protein>
    <submittedName>
        <fullName evidence="2">Histidine kinase</fullName>
    </submittedName>
</protein>
<keyword evidence="2" id="KW-0808">Transferase</keyword>
<name>A0A4Q2SWU2_9HYPH</name>
<dbReference type="Pfam" id="PF16461">
    <property type="entry name" value="Phage_TTP_12"/>
    <property type="match status" value="1"/>
</dbReference>
<dbReference type="EMBL" id="SDVB01000253">
    <property type="protein sequence ID" value="RYC10073.1"/>
    <property type="molecule type" value="Genomic_DNA"/>
</dbReference>
<feature type="domain" description="Lambda phage tail tube protein N-terminal" evidence="1">
    <location>
        <begin position="21"/>
        <end position="137"/>
    </location>
</feature>
<accession>A0A4Q2SWU2</accession>